<evidence type="ECO:0000313" key="5">
    <source>
        <dbReference type="Proteomes" id="UP000277580"/>
    </source>
</evidence>
<gene>
    <name evidence="4" type="ORF">P167DRAFT_535691</name>
</gene>
<keyword evidence="2" id="KW-0812">Transmembrane</keyword>
<dbReference type="Proteomes" id="UP000277580">
    <property type="component" value="Unassembled WGS sequence"/>
</dbReference>
<dbReference type="InParanoid" id="A0A3N4KT65"/>
<evidence type="ECO:0000256" key="2">
    <source>
        <dbReference type="SAM" id="Phobius"/>
    </source>
</evidence>
<proteinExistence type="predicted"/>
<dbReference type="AlphaFoldDB" id="A0A3N4KT65"/>
<feature type="chain" id="PRO_5018294055" description="Extracellular membrane protein CFEM domain-containing protein" evidence="3">
    <location>
        <begin position="23"/>
        <end position="185"/>
    </location>
</feature>
<protein>
    <recommendedName>
        <fullName evidence="6">Extracellular membrane protein CFEM domain-containing protein</fullName>
    </recommendedName>
</protein>
<dbReference type="EMBL" id="ML119127">
    <property type="protein sequence ID" value="RPB12688.1"/>
    <property type="molecule type" value="Genomic_DNA"/>
</dbReference>
<sequence length="185" mass="19233">MIPTAVFTYATALLSLFAVVNAQVQLRSYTSYQEFVDDIPSCNKDCMEVDIDAVYLTCGSTGLECACSQTLRLEQNVGANRSQACVEACPDSEDADMAAIAQNVFSTCLPFIIANPAAFNTTTEQLEELGLIGSTDGTNSSSSNASNVTTTGSAPVATQTTNAAGSLLASSFLIAAVPAVLSFLV</sequence>
<keyword evidence="3" id="KW-0732">Signal</keyword>
<accession>A0A3N4KT65</accession>
<evidence type="ECO:0000313" key="4">
    <source>
        <dbReference type="EMBL" id="RPB12688.1"/>
    </source>
</evidence>
<feature type="signal peptide" evidence="3">
    <location>
        <begin position="1"/>
        <end position="22"/>
    </location>
</feature>
<name>A0A3N4KT65_9PEZI</name>
<keyword evidence="2" id="KW-1133">Transmembrane helix</keyword>
<keyword evidence="2" id="KW-0472">Membrane</keyword>
<feature type="transmembrane region" description="Helical" evidence="2">
    <location>
        <begin position="163"/>
        <end position="184"/>
    </location>
</feature>
<organism evidence="4 5">
    <name type="scientific">Morchella conica CCBAS932</name>
    <dbReference type="NCBI Taxonomy" id="1392247"/>
    <lineage>
        <taxon>Eukaryota</taxon>
        <taxon>Fungi</taxon>
        <taxon>Dikarya</taxon>
        <taxon>Ascomycota</taxon>
        <taxon>Pezizomycotina</taxon>
        <taxon>Pezizomycetes</taxon>
        <taxon>Pezizales</taxon>
        <taxon>Morchellaceae</taxon>
        <taxon>Morchella</taxon>
    </lineage>
</organism>
<keyword evidence="5" id="KW-1185">Reference proteome</keyword>
<reference evidence="4 5" key="1">
    <citation type="journal article" date="2018" name="Nat. Ecol. Evol.">
        <title>Pezizomycetes genomes reveal the molecular basis of ectomycorrhizal truffle lifestyle.</title>
        <authorList>
            <person name="Murat C."/>
            <person name="Payen T."/>
            <person name="Noel B."/>
            <person name="Kuo A."/>
            <person name="Morin E."/>
            <person name="Chen J."/>
            <person name="Kohler A."/>
            <person name="Krizsan K."/>
            <person name="Balestrini R."/>
            <person name="Da Silva C."/>
            <person name="Montanini B."/>
            <person name="Hainaut M."/>
            <person name="Levati E."/>
            <person name="Barry K.W."/>
            <person name="Belfiori B."/>
            <person name="Cichocki N."/>
            <person name="Clum A."/>
            <person name="Dockter R.B."/>
            <person name="Fauchery L."/>
            <person name="Guy J."/>
            <person name="Iotti M."/>
            <person name="Le Tacon F."/>
            <person name="Lindquist E.A."/>
            <person name="Lipzen A."/>
            <person name="Malagnac F."/>
            <person name="Mello A."/>
            <person name="Molinier V."/>
            <person name="Miyauchi S."/>
            <person name="Poulain J."/>
            <person name="Riccioni C."/>
            <person name="Rubini A."/>
            <person name="Sitrit Y."/>
            <person name="Splivallo R."/>
            <person name="Traeger S."/>
            <person name="Wang M."/>
            <person name="Zifcakova L."/>
            <person name="Wipf D."/>
            <person name="Zambonelli A."/>
            <person name="Paolocci F."/>
            <person name="Nowrousian M."/>
            <person name="Ottonello S."/>
            <person name="Baldrian P."/>
            <person name="Spatafora J.W."/>
            <person name="Henrissat B."/>
            <person name="Nagy L.G."/>
            <person name="Aury J.M."/>
            <person name="Wincker P."/>
            <person name="Grigoriev I.V."/>
            <person name="Bonfante P."/>
            <person name="Martin F.M."/>
        </authorList>
    </citation>
    <scope>NUCLEOTIDE SEQUENCE [LARGE SCALE GENOMIC DNA]</scope>
    <source>
        <strain evidence="4 5">CCBAS932</strain>
    </source>
</reference>
<evidence type="ECO:0000256" key="3">
    <source>
        <dbReference type="SAM" id="SignalP"/>
    </source>
</evidence>
<feature type="region of interest" description="Disordered" evidence="1">
    <location>
        <begin position="132"/>
        <end position="153"/>
    </location>
</feature>
<feature type="compositionally biased region" description="Low complexity" evidence="1">
    <location>
        <begin position="133"/>
        <end position="153"/>
    </location>
</feature>
<evidence type="ECO:0008006" key="6">
    <source>
        <dbReference type="Google" id="ProtNLM"/>
    </source>
</evidence>
<dbReference type="OrthoDB" id="5375092at2759"/>
<evidence type="ECO:0000256" key="1">
    <source>
        <dbReference type="SAM" id="MobiDB-lite"/>
    </source>
</evidence>